<evidence type="ECO:0000256" key="1">
    <source>
        <dbReference type="SAM" id="MobiDB-lite"/>
    </source>
</evidence>
<sequence length="278" mass="30447">MFGCALQASRPLGLQTDLAGVVPTSSIDSEAQQGMLIRKAEQPQGTSSCTSFLLCSSKDSSPYPYPNVPLPPLFNTPTMTRPSSSSAMTRSSRSSSRDSLKRIAHRRKREAQKALIRARESLKTMMKVKYPTRRRVEVGDTNSDTALASRDYVYEAPSNRRRGGGDGVPLLRSPLAYCPVTTTVEPIVAPPSWVLFESPSLGAPENHLGQTSFLDCPIDGLNLSTQPISDPEISEGLSKWWSELERCWEVTLKSHEADGLNGSTPSVTPEEFLFDLLT</sequence>
<feature type="region of interest" description="Disordered" evidence="1">
    <location>
        <begin position="72"/>
        <end position="109"/>
    </location>
</feature>
<protein>
    <submittedName>
        <fullName evidence="2">Uncharacterized protein</fullName>
    </submittedName>
</protein>
<dbReference type="OrthoDB" id="2506225at2759"/>
<reference evidence="2 3" key="1">
    <citation type="submission" date="2015-08" db="EMBL/GenBank/DDBJ databases">
        <title>Next Generation Sequencing and Analysis of the Genome of Puccinia sorghi L Schw, the Causal Agent of Maize Common Rust.</title>
        <authorList>
            <person name="Rochi L."/>
            <person name="Burguener G."/>
            <person name="Darino M."/>
            <person name="Turjanski A."/>
            <person name="Kreff E."/>
            <person name="Dieguez M.J."/>
            <person name="Sacco F."/>
        </authorList>
    </citation>
    <scope>NUCLEOTIDE SEQUENCE [LARGE SCALE GENOMIC DNA]</scope>
    <source>
        <strain evidence="2 3">RO10H11247</strain>
    </source>
</reference>
<comment type="caution">
    <text evidence="2">The sequence shown here is derived from an EMBL/GenBank/DDBJ whole genome shotgun (WGS) entry which is preliminary data.</text>
</comment>
<dbReference type="VEuPathDB" id="FungiDB:VP01_379g5"/>
<feature type="compositionally biased region" description="Low complexity" evidence="1">
    <location>
        <begin position="76"/>
        <end position="94"/>
    </location>
</feature>
<organism evidence="2 3">
    <name type="scientific">Puccinia sorghi</name>
    <dbReference type="NCBI Taxonomy" id="27349"/>
    <lineage>
        <taxon>Eukaryota</taxon>
        <taxon>Fungi</taxon>
        <taxon>Dikarya</taxon>
        <taxon>Basidiomycota</taxon>
        <taxon>Pucciniomycotina</taxon>
        <taxon>Pucciniomycetes</taxon>
        <taxon>Pucciniales</taxon>
        <taxon>Pucciniaceae</taxon>
        <taxon>Puccinia</taxon>
    </lineage>
</organism>
<dbReference type="AlphaFoldDB" id="A0A0L6UTG0"/>
<accession>A0A0L6UTG0</accession>
<proteinExistence type="predicted"/>
<keyword evidence="3" id="KW-1185">Reference proteome</keyword>
<evidence type="ECO:0000313" key="3">
    <source>
        <dbReference type="Proteomes" id="UP000037035"/>
    </source>
</evidence>
<name>A0A0L6UTG0_9BASI</name>
<dbReference type="EMBL" id="LAVV01008834">
    <property type="protein sequence ID" value="KNZ51818.1"/>
    <property type="molecule type" value="Genomic_DNA"/>
</dbReference>
<evidence type="ECO:0000313" key="2">
    <source>
        <dbReference type="EMBL" id="KNZ51818.1"/>
    </source>
</evidence>
<dbReference type="Proteomes" id="UP000037035">
    <property type="component" value="Unassembled WGS sequence"/>
</dbReference>
<gene>
    <name evidence="2" type="ORF">VP01_379g5</name>
</gene>